<proteinExistence type="inferred from homology"/>
<dbReference type="EC" id="3.1.1.-" evidence="5"/>
<dbReference type="FunFam" id="3.40.50.1820:FF:000065">
    <property type="entry name" value="Phospholipase A1-II 3"/>
    <property type="match status" value="1"/>
</dbReference>
<evidence type="ECO:0000313" key="8">
    <source>
        <dbReference type="Proteomes" id="UP001634007"/>
    </source>
</evidence>
<dbReference type="GO" id="GO:0008970">
    <property type="term" value="F:phospholipase A1 activity"/>
    <property type="evidence" value="ECO:0007669"/>
    <property type="project" value="UniProtKB-UniRule"/>
</dbReference>
<dbReference type="Proteomes" id="UP001634007">
    <property type="component" value="Unassembled WGS sequence"/>
</dbReference>
<dbReference type="GO" id="GO:0005737">
    <property type="term" value="C:cytoplasm"/>
    <property type="evidence" value="ECO:0007669"/>
    <property type="project" value="UniProtKB-ARBA"/>
</dbReference>
<dbReference type="InterPro" id="IPR029058">
    <property type="entry name" value="AB_hydrolase_fold"/>
</dbReference>
<dbReference type="AlphaFoldDB" id="A0ABD3LY07"/>
<dbReference type="PANTHER" id="PTHR31828:SF1">
    <property type="entry name" value="PHOSPHOLIPASE A1-IIGAMMA"/>
    <property type="match status" value="1"/>
</dbReference>
<evidence type="ECO:0000256" key="3">
    <source>
        <dbReference type="ARBA" id="ARBA00022963"/>
    </source>
</evidence>
<evidence type="ECO:0000256" key="5">
    <source>
        <dbReference type="RuleBase" id="RU367093"/>
    </source>
</evidence>
<keyword evidence="3 5" id="KW-0442">Lipid degradation</keyword>
<accession>A0ABD3LY07</accession>
<evidence type="ECO:0000256" key="1">
    <source>
        <dbReference type="ARBA" id="ARBA00010701"/>
    </source>
</evidence>
<evidence type="ECO:0000256" key="4">
    <source>
        <dbReference type="ARBA" id="ARBA00023098"/>
    </source>
</evidence>
<dbReference type="InterPro" id="IPR002921">
    <property type="entry name" value="Fungal_lipase-type"/>
</dbReference>
<dbReference type="SUPFAM" id="SSF53474">
    <property type="entry name" value="alpha/beta-Hydrolases"/>
    <property type="match status" value="1"/>
</dbReference>
<dbReference type="GO" id="GO:0016042">
    <property type="term" value="P:lipid catabolic process"/>
    <property type="evidence" value="ECO:0007669"/>
    <property type="project" value="UniProtKB-UniRule"/>
</dbReference>
<dbReference type="PANTHER" id="PTHR31828">
    <property type="entry name" value="PHOSPHOLIPASE A1-IIGAMMA"/>
    <property type="match status" value="1"/>
</dbReference>
<sequence>MFQPTYQDLHAIRSSYKLNLTLNHQFLERVQRLLGLNKRWRRIDFSRFSPMFKQIPERWRELSGQNNWKNLLDPLDLDLRRYLIHYGERASATYDTFNSEVKSKYAGDSRYGLKNLFSKVGLSIANPFEYTATKYFYATSSVKLPGCFLLRSLSREAWNKESNWIGYVAVATDKGKAALGRRDILIAWRGTIQVLEWASDFNFPLTPATKILGGTDPDADADTAADAAADDVDDIIPKVHSGFLSVYTSDDPRSEFNKSSAREQVLTEVQRLVDQYKDEEISITVAGHSLGAALASLNAVDIAWNGYNRSCGIQSQQPCPVTAFVYASPRVGNLKFCNIANSIPSLRLLRTANLLDVVPKVPGAGYSDAGQELLINTQLSKYLKNPGNISKWHSVETYLHGLAGTQGTKGGFKLEVKRDVALVNKHQSFVRDEYLVPDEWWVMKNRGMVQMEDGSWQLEDHEMDNDSSDDES</sequence>
<gene>
    <name evidence="7" type="ORF">ACJRO7_001890</name>
</gene>
<name>A0ABD3LY07_EUCGL</name>
<feature type="domain" description="Fungal lipase-type" evidence="6">
    <location>
        <begin position="186"/>
        <end position="364"/>
    </location>
</feature>
<protein>
    <recommendedName>
        <fullName evidence="5">Phospholipase A1</fullName>
        <ecNumber evidence="5">3.1.1.-</ecNumber>
    </recommendedName>
</protein>
<reference evidence="7 8" key="1">
    <citation type="submission" date="2024-11" db="EMBL/GenBank/DDBJ databases">
        <title>Chromosome-level genome assembly of Eucalyptus globulus Labill. provides insights into its genome evolution.</title>
        <authorList>
            <person name="Li X."/>
        </authorList>
    </citation>
    <scope>NUCLEOTIDE SEQUENCE [LARGE SCALE GENOMIC DNA]</scope>
    <source>
        <strain evidence="7">CL2024</strain>
        <tissue evidence="7">Fresh tender leaves</tissue>
    </source>
</reference>
<evidence type="ECO:0000256" key="2">
    <source>
        <dbReference type="ARBA" id="ARBA00022801"/>
    </source>
</evidence>
<dbReference type="Gene3D" id="3.40.50.1820">
    <property type="entry name" value="alpha/beta hydrolase"/>
    <property type="match status" value="1"/>
</dbReference>
<evidence type="ECO:0000259" key="6">
    <source>
        <dbReference type="Pfam" id="PF01764"/>
    </source>
</evidence>
<comment type="caution">
    <text evidence="7">The sequence shown here is derived from an EMBL/GenBank/DDBJ whole genome shotgun (WGS) entry which is preliminary data.</text>
</comment>
<evidence type="ECO:0000313" key="7">
    <source>
        <dbReference type="EMBL" id="KAL3754701.1"/>
    </source>
</evidence>
<dbReference type="Pfam" id="PF01764">
    <property type="entry name" value="Lipase_3"/>
    <property type="match status" value="1"/>
</dbReference>
<keyword evidence="2 5" id="KW-0378">Hydrolase</keyword>
<keyword evidence="8" id="KW-1185">Reference proteome</keyword>
<comment type="function">
    <text evidence="5">Acylhydrolase that catalyzes the hydrolysis of phospholipids at the sn-1 position.</text>
</comment>
<keyword evidence="4 5" id="KW-0443">Lipid metabolism</keyword>
<dbReference type="InterPro" id="IPR033556">
    <property type="entry name" value="PLA"/>
</dbReference>
<dbReference type="CDD" id="cd00519">
    <property type="entry name" value="Lipase_3"/>
    <property type="match status" value="1"/>
</dbReference>
<dbReference type="EMBL" id="JBJKBG010000001">
    <property type="protein sequence ID" value="KAL3754701.1"/>
    <property type="molecule type" value="Genomic_DNA"/>
</dbReference>
<organism evidence="7 8">
    <name type="scientific">Eucalyptus globulus</name>
    <name type="common">Tasmanian blue gum</name>
    <dbReference type="NCBI Taxonomy" id="34317"/>
    <lineage>
        <taxon>Eukaryota</taxon>
        <taxon>Viridiplantae</taxon>
        <taxon>Streptophyta</taxon>
        <taxon>Embryophyta</taxon>
        <taxon>Tracheophyta</taxon>
        <taxon>Spermatophyta</taxon>
        <taxon>Magnoliopsida</taxon>
        <taxon>eudicotyledons</taxon>
        <taxon>Gunneridae</taxon>
        <taxon>Pentapetalae</taxon>
        <taxon>rosids</taxon>
        <taxon>malvids</taxon>
        <taxon>Myrtales</taxon>
        <taxon>Myrtaceae</taxon>
        <taxon>Myrtoideae</taxon>
        <taxon>Eucalypteae</taxon>
        <taxon>Eucalyptus</taxon>
    </lineage>
</organism>
<comment type="similarity">
    <text evidence="1 5">Belongs to the AB hydrolase superfamily. Lipase family.</text>
</comment>